<organism evidence="1 2">
    <name type="scientific">Tuber borchii</name>
    <name type="common">White truffle</name>
    <dbReference type="NCBI Taxonomy" id="42251"/>
    <lineage>
        <taxon>Eukaryota</taxon>
        <taxon>Fungi</taxon>
        <taxon>Dikarya</taxon>
        <taxon>Ascomycota</taxon>
        <taxon>Pezizomycotina</taxon>
        <taxon>Pezizomycetes</taxon>
        <taxon>Pezizales</taxon>
        <taxon>Tuberaceae</taxon>
        <taxon>Tuber</taxon>
    </lineage>
</organism>
<name>A0A2T6ZWC6_TUBBO</name>
<dbReference type="Proteomes" id="UP000244722">
    <property type="component" value="Unassembled WGS sequence"/>
</dbReference>
<dbReference type="AlphaFoldDB" id="A0A2T6ZWC6"/>
<comment type="caution">
    <text evidence="1">The sequence shown here is derived from an EMBL/GenBank/DDBJ whole genome shotgun (WGS) entry which is preliminary data.</text>
</comment>
<sequence>MVFYLIGVFSFFPPKWLLHYLWTSHRLGQPLGTQGASYLIARIVSYPCHWIPFWAFYEMARMCSFV</sequence>
<evidence type="ECO:0000313" key="2">
    <source>
        <dbReference type="Proteomes" id="UP000244722"/>
    </source>
</evidence>
<protein>
    <submittedName>
        <fullName evidence="1">Uncharacterized protein</fullName>
    </submittedName>
</protein>
<evidence type="ECO:0000313" key="1">
    <source>
        <dbReference type="EMBL" id="PUU79770.1"/>
    </source>
</evidence>
<dbReference type="EMBL" id="NESQ01000083">
    <property type="protein sequence ID" value="PUU79770.1"/>
    <property type="molecule type" value="Genomic_DNA"/>
</dbReference>
<gene>
    <name evidence="1" type="ORF">B9Z19DRAFT_1080998</name>
</gene>
<reference evidence="1 2" key="1">
    <citation type="submission" date="2017-04" db="EMBL/GenBank/DDBJ databases">
        <title>Draft genome sequence of Tuber borchii Vittad., a whitish edible truffle.</title>
        <authorList>
            <consortium name="DOE Joint Genome Institute"/>
            <person name="Murat C."/>
            <person name="Kuo A."/>
            <person name="Barry K.W."/>
            <person name="Clum A."/>
            <person name="Dockter R.B."/>
            <person name="Fauchery L."/>
            <person name="Iotti M."/>
            <person name="Kohler A."/>
            <person name="Labutti K."/>
            <person name="Lindquist E.A."/>
            <person name="Lipzen A."/>
            <person name="Ohm R.A."/>
            <person name="Wang M."/>
            <person name="Grigoriev I.V."/>
            <person name="Zambonelli A."/>
            <person name="Martin F.M."/>
        </authorList>
    </citation>
    <scope>NUCLEOTIDE SEQUENCE [LARGE SCALE GENOMIC DNA]</scope>
    <source>
        <strain evidence="1 2">Tbo3840</strain>
    </source>
</reference>
<proteinExistence type="predicted"/>
<accession>A0A2T6ZWC6</accession>
<keyword evidence="2" id="KW-1185">Reference proteome</keyword>